<feature type="transmembrane region" description="Helical" evidence="1">
    <location>
        <begin position="35"/>
        <end position="57"/>
    </location>
</feature>
<name>A0A1Z8BCB0_9FLAO</name>
<accession>A0A1Z8BCB0</accession>
<keyword evidence="1" id="KW-0472">Membrane</keyword>
<feature type="transmembrane region" description="Helical" evidence="1">
    <location>
        <begin position="109"/>
        <end position="130"/>
    </location>
</feature>
<proteinExistence type="predicted"/>
<organism evidence="2 3">
    <name type="scientific">Nonlabens dokdonensis</name>
    <dbReference type="NCBI Taxonomy" id="328515"/>
    <lineage>
        <taxon>Bacteria</taxon>
        <taxon>Pseudomonadati</taxon>
        <taxon>Bacteroidota</taxon>
        <taxon>Flavobacteriia</taxon>
        <taxon>Flavobacteriales</taxon>
        <taxon>Flavobacteriaceae</taxon>
        <taxon>Nonlabens</taxon>
    </lineage>
</organism>
<dbReference type="AlphaFoldDB" id="A0A1Z8BCB0"/>
<keyword evidence="1" id="KW-1133">Transmembrane helix</keyword>
<evidence type="ECO:0000313" key="3">
    <source>
        <dbReference type="Proteomes" id="UP000196102"/>
    </source>
</evidence>
<dbReference type="EMBL" id="MAAX01000028">
    <property type="protein sequence ID" value="OUS20148.1"/>
    <property type="molecule type" value="Genomic_DNA"/>
</dbReference>
<keyword evidence="1" id="KW-0812">Transmembrane</keyword>
<sequence>MNNITDKSLRCKVLAFFEIKEGLIKSVSGKSYLDYIHYSFLPIAFIISIFTDNYYFFDDSNSLMIAIWILLGLVWALFYRFFLHYNDVTCTNFNSGVILDLSVYAKQLIIYRILAAIAFCALIGLIGYFVFVKDYNFVADDLFIYIFSFWILIILGGLVVKDENKTTRIIKIESDKLRVDYKKGEKYVLLKDLKQIKIAGTHLSFFPMEGKIEMLNDFELDEKEQLQLKSFLSEHMPEISVSIYETRLEIFNDNKQEG</sequence>
<comment type="caution">
    <text evidence="2">The sequence shown here is derived from an EMBL/GenBank/DDBJ whole genome shotgun (WGS) entry which is preliminary data.</text>
</comment>
<gene>
    <name evidence="2" type="ORF">A9Q93_01725</name>
</gene>
<reference evidence="3" key="1">
    <citation type="journal article" date="2017" name="Proc. Natl. Acad. Sci. U.S.A.">
        <title>Simulation of Deepwater Horizon oil plume reveals substrate specialization within a complex community of hydrocarbon-degraders.</title>
        <authorList>
            <person name="Hu P."/>
            <person name="Dubinsky E.A."/>
            <person name="Probst A.J."/>
            <person name="Wang J."/>
            <person name="Sieber C.M.K."/>
            <person name="Tom L.M."/>
            <person name="Gardinali P."/>
            <person name="Banfield J.F."/>
            <person name="Atlas R.M."/>
            <person name="Andersen G.L."/>
        </authorList>
    </citation>
    <scope>NUCLEOTIDE SEQUENCE [LARGE SCALE GENOMIC DNA]</scope>
</reference>
<protein>
    <submittedName>
        <fullName evidence="2">Uncharacterized protein</fullName>
    </submittedName>
</protein>
<feature type="transmembrane region" description="Helical" evidence="1">
    <location>
        <begin position="142"/>
        <end position="160"/>
    </location>
</feature>
<dbReference type="RefSeq" id="WP_303685655.1">
    <property type="nucleotide sequence ID" value="NZ_CAJXYO010000003.1"/>
</dbReference>
<feature type="transmembrane region" description="Helical" evidence="1">
    <location>
        <begin position="63"/>
        <end position="83"/>
    </location>
</feature>
<dbReference type="Proteomes" id="UP000196102">
    <property type="component" value="Unassembled WGS sequence"/>
</dbReference>
<evidence type="ECO:0000313" key="2">
    <source>
        <dbReference type="EMBL" id="OUS20148.1"/>
    </source>
</evidence>
<evidence type="ECO:0000256" key="1">
    <source>
        <dbReference type="SAM" id="Phobius"/>
    </source>
</evidence>